<dbReference type="EMBL" id="UINC01004836">
    <property type="protein sequence ID" value="SVA17206.1"/>
    <property type="molecule type" value="Genomic_DNA"/>
</dbReference>
<dbReference type="InterPro" id="IPR011322">
    <property type="entry name" value="N-reg_PII-like_a/b"/>
</dbReference>
<dbReference type="GO" id="GO:0005829">
    <property type="term" value="C:cytosol"/>
    <property type="evidence" value="ECO:0007669"/>
    <property type="project" value="TreeGrafter"/>
</dbReference>
<dbReference type="GO" id="GO:0006808">
    <property type="term" value="P:regulation of nitrogen utilization"/>
    <property type="evidence" value="ECO:0007669"/>
    <property type="project" value="InterPro"/>
</dbReference>
<evidence type="ECO:0000313" key="1">
    <source>
        <dbReference type="EMBL" id="SVA17206.1"/>
    </source>
</evidence>
<dbReference type="PROSITE" id="PS51343">
    <property type="entry name" value="PII_GLNB_DOM"/>
    <property type="match status" value="1"/>
</dbReference>
<dbReference type="PANTHER" id="PTHR30115">
    <property type="entry name" value="NITROGEN REGULATORY PROTEIN P-II"/>
    <property type="match status" value="1"/>
</dbReference>
<reference evidence="1" key="1">
    <citation type="submission" date="2018-05" db="EMBL/GenBank/DDBJ databases">
        <authorList>
            <person name="Lanie J.A."/>
            <person name="Ng W.-L."/>
            <person name="Kazmierczak K.M."/>
            <person name="Andrzejewski T.M."/>
            <person name="Davidsen T.M."/>
            <person name="Wayne K.J."/>
            <person name="Tettelin H."/>
            <person name="Glass J.I."/>
            <person name="Rusch D."/>
            <person name="Podicherti R."/>
            <person name="Tsui H.-C.T."/>
            <person name="Winkler M.E."/>
        </authorList>
    </citation>
    <scope>NUCLEOTIDE SEQUENCE</scope>
</reference>
<dbReference type="PROSITE" id="PS00638">
    <property type="entry name" value="PII_GLNB_CTER"/>
    <property type="match status" value="1"/>
</dbReference>
<sequence length="112" mass="12368">MKMIKCFIKYEKLEAVREKLFELGVPGLSVVDVKGIGKPMGQMKSDSGSKVPQFHPCVEISIVLEAEAVKEVIDTLVKEIYTGNLGDGKIFVLPVEDAVRVRTGERGKQALY</sequence>
<evidence type="ECO:0008006" key="2">
    <source>
        <dbReference type="Google" id="ProtNLM"/>
    </source>
</evidence>
<dbReference type="SMART" id="SM00938">
    <property type="entry name" value="P-II"/>
    <property type="match status" value="1"/>
</dbReference>
<dbReference type="AlphaFoldDB" id="A0A381TM95"/>
<dbReference type="InterPro" id="IPR015867">
    <property type="entry name" value="N-reg_PII/ATP_PRibTrfase_C"/>
</dbReference>
<dbReference type="Pfam" id="PF00543">
    <property type="entry name" value="P-II"/>
    <property type="match status" value="1"/>
</dbReference>
<name>A0A381TM95_9ZZZZ</name>
<dbReference type="GO" id="GO:0005524">
    <property type="term" value="F:ATP binding"/>
    <property type="evidence" value="ECO:0007669"/>
    <property type="project" value="TreeGrafter"/>
</dbReference>
<dbReference type="InterPro" id="IPR017918">
    <property type="entry name" value="N-reg_PII_CS"/>
</dbReference>
<dbReference type="PANTHER" id="PTHR30115:SF11">
    <property type="entry name" value="NITROGEN REGULATORY PROTEIN P-II HOMOLOG"/>
    <property type="match status" value="1"/>
</dbReference>
<dbReference type="SUPFAM" id="SSF54913">
    <property type="entry name" value="GlnB-like"/>
    <property type="match status" value="1"/>
</dbReference>
<organism evidence="1">
    <name type="scientific">marine metagenome</name>
    <dbReference type="NCBI Taxonomy" id="408172"/>
    <lineage>
        <taxon>unclassified sequences</taxon>
        <taxon>metagenomes</taxon>
        <taxon>ecological metagenomes</taxon>
    </lineage>
</organism>
<protein>
    <recommendedName>
        <fullName evidence="2">Nitrogen regulatory protein P-II</fullName>
    </recommendedName>
</protein>
<dbReference type="PRINTS" id="PR00340">
    <property type="entry name" value="PIIGLNB"/>
</dbReference>
<accession>A0A381TM95</accession>
<dbReference type="GO" id="GO:0030234">
    <property type="term" value="F:enzyme regulator activity"/>
    <property type="evidence" value="ECO:0007669"/>
    <property type="project" value="InterPro"/>
</dbReference>
<dbReference type="InterPro" id="IPR002187">
    <property type="entry name" value="N-reg_PII"/>
</dbReference>
<proteinExistence type="predicted"/>
<dbReference type="Gene3D" id="3.30.70.120">
    <property type="match status" value="1"/>
</dbReference>
<gene>
    <name evidence="1" type="ORF">METZ01_LOCUS70060</name>
</gene>